<proteinExistence type="predicted"/>
<feature type="compositionally biased region" description="Gly residues" evidence="5">
    <location>
        <begin position="239"/>
        <end position="254"/>
    </location>
</feature>
<evidence type="ECO:0000256" key="6">
    <source>
        <dbReference type="SAM" id="SignalP"/>
    </source>
</evidence>
<dbReference type="Proteomes" id="UP000032180">
    <property type="component" value="Chromosome 1"/>
</dbReference>
<comment type="subcellular location">
    <subcellularLocation>
        <location evidence="1">Membrane</location>
    </subcellularLocation>
</comment>
<dbReference type="PANTHER" id="PTHR23130">
    <property type="entry name" value="CYTOCHROME B561 AND DOMON DOMAIN-CONTAINING PROTEIN"/>
    <property type="match status" value="1"/>
</dbReference>
<reference evidence="8 9" key="1">
    <citation type="submission" date="2012-08" db="EMBL/GenBank/DDBJ databases">
        <title>Oryza genome evolution.</title>
        <authorList>
            <person name="Wing R.A."/>
        </authorList>
    </citation>
    <scope>NUCLEOTIDE SEQUENCE</scope>
</reference>
<keyword evidence="2" id="KW-0813">Transport</keyword>
<reference evidence="9" key="2">
    <citation type="submission" date="2013-12" db="EMBL/GenBank/DDBJ databases">
        <authorList>
            <person name="Yu Y."/>
            <person name="Lee S."/>
            <person name="de Baynast K."/>
            <person name="Wissotski M."/>
            <person name="Liu L."/>
            <person name="Talag J."/>
            <person name="Goicoechea J."/>
            <person name="Angelova A."/>
            <person name="Jetty R."/>
            <person name="Kudrna D."/>
            <person name="Golser W."/>
            <person name="Rivera L."/>
            <person name="Zhang J."/>
            <person name="Wing R."/>
        </authorList>
    </citation>
    <scope>NUCLEOTIDE SEQUENCE</scope>
</reference>
<evidence type="ECO:0000256" key="5">
    <source>
        <dbReference type="SAM" id="MobiDB-lite"/>
    </source>
</evidence>
<evidence type="ECO:0000313" key="9">
    <source>
        <dbReference type="Proteomes" id="UP000032180"/>
    </source>
</evidence>
<dbReference type="InterPro" id="IPR005018">
    <property type="entry name" value="DOMON_domain"/>
</dbReference>
<evidence type="ECO:0000313" key="8">
    <source>
        <dbReference type="EnsemblPlants" id="LPERR01G34710.1"/>
    </source>
</evidence>
<dbReference type="InterPro" id="IPR045266">
    <property type="entry name" value="DOH_DOMON"/>
</dbReference>
<protein>
    <recommendedName>
        <fullName evidence="7">DOMON domain-containing protein</fullName>
    </recommendedName>
</protein>
<evidence type="ECO:0000259" key="7">
    <source>
        <dbReference type="PROSITE" id="PS50836"/>
    </source>
</evidence>
<feature type="signal peptide" evidence="6">
    <location>
        <begin position="1"/>
        <end position="24"/>
    </location>
</feature>
<feature type="chain" id="PRO_5002347661" description="DOMON domain-containing protein" evidence="6">
    <location>
        <begin position="25"/>
        <end position="295"/>
    </location>
</feature>
<evidence type="ECO:0000256" key="1">
    <source>
        <dbReference type="ARBA" id="ARBA00004370"/>
    </source>
</evidence>
<feature type="compositionally biased region" description="Low complexity" evidence="5">
    <location>
        <begin position="255"/>
        <end position="266"/>
    </location>
</feature>
<dbReference type="EnsemblPlants" id="LPERR01G34710.1">
    <property type="protein sequence ID" value="LPERR01G34710.1"/>
    <property type="gene ID" value="LPERR01G34710"/>
</dbReference>
<evidence type="ECO:0000256" key="4">
    <source>
        <dbReference type="ARBA" id="ARBA00023136"/>
    </source>
</evidence>
<feature type="region of interest" description="Disordered" evidence="5">
    <location>
        <begin position="206"/>
        <end position="266"/>
    </location>
</feature>
<reference evidence="8" key="3">
    <citation type="submission" date="2015-04" db="UniProtKB">
        <authorList>
            <consortium name="EnsemblPlants"/>
        </authorList>
    </citation>
    <scope>IDENTIFICATION</scope>
</reference>
<keyword evidence="4" id="KW-0472">Membrane</keyword>
<sequence length="295" mass="29295">MDRTTRRQCLALLLVFSSSLLVSSQTTSDSCSTALSLGNLIPFNTTGLSCFRAWTSQDFILRFGKDSSSKNVWSFVLSAPDSGGYIAVGFAPTAGKMVGSSAVAGWVAPSSGVGTAKQYYLGGMTSSSCPPDKGNLALSSSAAAAGAAASPTIVSKGSRLYLAFQLTGQPITDLIYAVGPSGKLPASNGLLVQHLSMTAGKITLSGGGTTATGGGGGEGDEGSEGNEGGEGKGKSDQSGGVGGESGSGGDGNGGKSTTTATTAASVGSSVAQWPKCSVVVQMLVYFALLSVTGFF</sequence>
<dbReference type="PANTHER" id="PTHR23130:SF154">
    <property type="entry name" value="OS01G0895200 PROTEIN"/>
    <property type="match status" value="1"/>
</dbReference>
<keyword evidence="9" id="KW-1185">Reference proteome</keyword>
<dbReference type="PROSITE" id="PS50836">
    <property type="entry name" value="DOMON"/>
    <property type="match status" value="1"/>
</dbReference>
<dbReference type="Gramene" id="LPERR01G34710.1">
    <property type="protein sequence ID" value="LPERR01G34710.1"/>
    <property type="gene ID" value="LPERR01G34710"/>
</dbReference>
<accession>A0A0D9V8W5</accession>
<organism evidence="8 9">
    <name type="scientific">Leersia perrieri</name>
    <dbReference type="NCBI Taxonomy" id="77586"/>
    <lineage>
        <taxon>Eukaryota</taxon>
        <taxon>Viridiplantae</taxon>
        <taxon>Streptophyta</taxon>
        <taxon>Embryophyta</taxon>
        <taxon>Tracheophyta</taxon>
        <taxon>Spermatophyta</taxon>
        <taxon>Magnoliopsida</taxon>
        <taxon>Liliopsida</taxon>
        <taxon>Poales</taxon>
        <taxon>Poaceae</taxon>
        <taxon>BOP clade</taxon>
        <taxon>Oryzoideae</taxon>
        <taxon>Oryzeae</taxon>
        <taxon>Oryzinae</taxon>
        <taxon>Leersia</taxon>
    </lineage>
</organism>
<evidence type="ECO:0000256" key="2">
    <source>
        <dbReference type="ARBA" id="ARBA00022448"/>
    </source>
</evidence>
<name>A0A0D9V8W5_9ORYZ</name>
<evidence type="ECO:0000256" key="3">
    <source>
        <dbReference type="ARBA" id="ARBA00022729"/>
    </source>
</evidence>
<dbReference type="SMART" id="SM00664">
    <property type="entry name" value="DoH"/>
    <property type="match status" value="1"/>
</dbReference>
<dbReference type="HOGENOM" id="CLU_079749_0_0_1"/>
<feature type="compositionally biased region" description="Gly residues" evidence="5">
    <location>
        <begin position="206"/>
        <end position="217"/>
    </location>
</feature>
<feature type="domain" description="DOMON" evidence="7">
    <location>
        <begin position="57"/>
        <end position="179"/>
    </location>
</feature>
<dbReference type="GO" id="GO:0016020">
    <property type="term" value="C:membrane"/>
    <property type="evidence" value="ECO:0007669"/>
    <property type="project" value="UniProtKB-SubCell"/>
</dbReference>
<dbReference type="AlphaFoldDB" id="A0A0D9V8W5"/>
<dbReference type="STRING" id="77586.A0A0D9V8W5"/>
<dbReference type="CDD" id="cd09631">
    <property type="entry name" value="DOMON_DOH"/>
    <property type="match status" value="1"/>
</dbReference>
<dbReference type="eggNOG" id="KOG4293">
    <property type="taxonomic scope" value="Eukaryota"/>
</dbReference>
<keyword evidence="3 6" id="KW-0732">Signal</keyword>